<evidence type="ECO:0000313" key="2">
    <source>
        <dbReference type="Proteomes" id="UP001290861"/>
    </source>
</evidence>
<dbReference type="InterPro" id="IPR050246">
    <property type="entry name" value="Class_II_FBP_aldolase"/>
</dbReference>
<comment type="caution">
    <text evidence="1">The sequence shown here is derived from an EMBL/GenBank/DDBJ whole genome shotgun (WGS) entry which is preliminary data.</text>
</comment>
<name>A0ABU5MW49_9BACT</name>
<dbReference type="Gene3D" id="3.20.20.70">
    <property type="entry name" value="Aldolase class I"/>
    <property type="match status" value="1"/>
</dbReference>
<dbReference type="InterPro" id="IPR000771">
    <property type="entry name" value="FBA_II"/>
</dbReference>
<keyword evidence="2" id="KW-1185">Reference proteome</keyword>
<gene>
    <name evidence="1" type="ORF">P9H32_07095</name>
</gene>
<dbReference type="PIRSF" id="PIRSF001359">
    <property type="entry name" value="F_bP_aldolase_II"/>
    <property type="match status" value="1"/>
</dbReference>
<dbReference type="CDD" id="cd00947">
    <property type="entry name" value="TBP_aldolase_IIB"/>
    <property type="match status" value="1"/>
</dbReference>
<proteinExistence type="predicted"/>
<sequence>MPLVTLTELLELNKNENWAIGAVDVMNQDMVRGVIAGAEKANAPVILMLAEVHEALVSIEELGAIMVDCARRATVPVCVHFDHGETYSSIIRAMKAGFTSVMYDGSHLPLEENIRTTKEIVQVAQALGVSVEAELGQLTRPEGCDDEDLEENPDLYTDPEEAIRFYHETGIDALAVAFGTAHGVYAKQPVLDFDRLQEIRNKTGAPLVMHGGSGLEPADFHAAIDRGVKKINYYSNMVYSVAQTIQCKLNEAEGKTYYHDISVWAIEAIRDDIAETLTRFRSNGKA</sequence>
<organism evidence="1 2">
    <name type="scientific">Pontiella agarivorans</name>
    <dbReference type="NCBI Taxonomy" id="3038953"/>
    <lineage>
        <taxon>Bacteria</taxon>
        <taxon>Pseudomonadati</taxon>
        <taxon>Kiritimatiellota</taxon>
        <taxon>Kiritimatiellia</taxon>
        <taxon>Kiritimatiellales</taxon>
        <taxon>Pontiellaceae</taxon>
        <taxon>Pontiella</taxon>
    </lineage>
</organism>
<accession>A0ABU5MW49</accession>
<dbReference type="RefSeq" id="WP_322608195.1">
    <property type="nucleotide sequence ID" value="NZ_JARVCO010000008.1"/>
</dbReference>
<dbReference type="NCBIfam" id="TIGR00167">
    <property type="entry name" value="cbbA"/>
    <property type="match status" value="1"/>
</dbReference>
<dbReference type="EMBL" id="JARVCO010000008">
    <property type="protein sequence ID" value="MDZ8118395.1"/>
    <property type="molecule type" value="Genomic_DNA"/>
</dbReference>
<dbReference type="Proteomes" id="UP001290861">
    <property type="component" value="Unassembled WGS sequence"/>
</dbReference>
<evidence type="ECO:0000313" key="1">
    <source>
        <dbReference type="EMBL" id="MDZ8118395.1"/>
    </source>
</evidence>
<dbReference type="SUPFAM" id="SSF51569">
    <property type="entry name" value="Aldolase"/>
    <property type="match status" value="1"/>
</dbReference>
<dbReference type="PANTHER" id="PTHR30304">
    <property type="entry name" value="D-TAGATOSE-1,6-BISPHOSPHATE ALDOLASE"/>
    <property type="match status" value="1"/>
</dbReference>
<reference evidence="1 2" key="1">
    <citation type="journal article" date="2024" name="Appl. Environ. Microbiol.">
        <title>Pontiella agarivorans sp. nov., a novel marine anaerobic bacterium capable of degrading macroalgal polysaccharides and fixing nitrogen.</title>
        <authorList>
            <person name="Liu N."/>
            <person name="Kivenson V."/>
            <person name="Peng X."/>
            <person name="Cui Z."/>
            <person name="Lankiewicz T.S."/>
            <person name="Gosselin K.M."/>
            <person name="English C.J."/>
            <person name="Blair E.M."/>
            <person name="O'Malley M.A."/>
            <person name="Valentine D.L."/>
        </authorList>
    </citation>
    <scope>NUCLEOTIDE SEQUENCE [LARGE SCALE GENOMIC DNA]</scope>
    <source>
        <strain evidence="1 2">NLcol2</strain>
    </source>
</reference>
<dbReference type="Pfam" id="PF01116">
    <property type="entry name" value="F_bP_aldolase"/>
    <property type="match status" value="1"/>
</dbReference>
<protein>
    <submittedName>
        <fullName evidence="1">Class II fructose-bisphosphate aldolase</fullName>
    </submittedName>
</protein>
<dbReference type="InterPro" id="IPR013785">
    <property type="entry name" value="Aldolase_TIM"/>
</dbReference>
<dbReference type="PANTHER" id="PTHR30304:SF0">
    <property type="entry name" value="D-TAGATOSE-1,6-BISPHOSPHATE ALDOLASE SUBUNIT GATY-RELATED"/>
    <property type="match status" value="1"/>
</dbReference>